<dbReference type="InterPro" id="IPR011701">
    <property type="entry name" value="MFS"/>
</dbReference>
<evidence type="ECO:0000256" key="2">
    <source>
        <dbReference type="ARBA" id="ARBA00022692"/>
    </source>
</evidence>
<feature type="transmembrane region" description="Helical" evidence="5">
    <location>
        <begin position="53"/>
        <end position="76"/>
    </location>
</feature>
<dbReference type="SUPFAM" id="SSF103473">
    <property type="entry name" value="MFS general substrate transporter"/>
    <property type="match status" value="1"/>
</dbReference>
<dbReference type="InterPro" id="IPR036259">
    <property type="entry name" value="MFS_trans_sf"/>
</dbReference>
<evidence type="ECO:0000256" key="5">
    <source>
        <dbReference type="SAM" id="Phobius"/>
    </source>
</evidence>
<keyword evidence="8" id="KW-1185">Reference proteome</keyword>
<dbReference type="AlphaFoldDB" id="A0A9W6R7F7"/>
<protein>
    <recommendedName>
        <fullName evidence="6">Major facilitator superfamily (MFS) profile domain-containing protein</fullName>
    </recommendedName>
</protein>
<evidence type="ECO:0000256" key="1">
    <source>
        <dbReference type="ARBA" id="ARBA00004651"/>
    </source>
</evidence>
<keyword evidence="2 5" id="KW-0812">Transmembrane</keyword>
<feature type="transmembrane region" description="Helical" evidence="5">
    <location>
        <begin position="113"/>
        <end position="136"/>
    </location>
</feature>
<comment type="subcellular location">
    <subcellularLocation>
        <location evidence="1">Cell membrane</location>
        <topology evidence="1">Multi-pass membrane protein</topology>
    </subcellularLocation>
</comment>
<feature type="transmembrane region" description="Helical" evidence="5">
    <location>
        <begin position="27"/>
        <end position="47"/>
    </location>
</feature>
<sequence>MVEAYWGWAVPASPTWCRCTSAARRSVTAVAVFAVGSVGGPLLGGLFTDHLGWRWVFYINVPTGLIALLLVVRFFTVTHHRVRASVDVLGSALLVGAITCVMLVTVWGGRDYAWDSGVVIGLLAASLALVLAFVIWERRAANPVLP</sequence>
<name>A0A9W6R7F7_9PSEU</name>
<accession>A0A9W6R7F7</accession>
<dbReference type="PANTHER" id="PTHR23501:SF197">
    <property type="entry name" value="COMD"/>
    <property type="match status" value="1"/>
</dbReference>
<dbReference type="Proteomes" id="UP001165136">
    <property type="component" value="Unassembled WGS sequence"/>
</dbReference>
<keyword evidence="4 5" id="KW-0472">Membrane</keyword>
<organism evidence="7 8">
    <name type="scientific">Amycolatopsis taiwanensis</name>
    <dbReference type="NCBI Taxonomy" id="342230"/>
    <lineage>
        <taxon>Bacteria</taxon>
        <taxon>Bacillati</taxon>
        <taxon>Actinomycetota</taxon>
        <taxon>Actinomycetes</taxon>
        <taxon>Pseudonocardiales</taxon>
        <taxon>Pseudonocardiaceae</taxon>
        <taxon>Amycolatopsis</taxon>
    </lineage>
</organism>
<dbReference type="PROSITE" id="PS50850">
    <property type="entry name" value="MFS"/>
    <property type="match status" value="1"/>
</dbReference>
<feature type="domain" description="Major facilitator superfamily (MFS) profile" evidence="6">
    <location>
        <begin position="1"/>
        <end position="146"/>
    </location>
</feature>
<feature type="transmembrane region" description="Helical" evidence="5">
    <location>
        <begin position="88"/>
        <end position="107"/>
    </location>
</feature>
<keyword evidence="3 5" id="KW-1133">Transmembrane helix</keyword>
<gene>
    <name evidence="7" type="ORF">Atai01_68020</name>
</gene>
<evidence type="ECO:0000259" key="6">
    <source>
        <dbReference type="PROSITE" id="PS50850"/>
    </source>
</evidence>
<dbReference type="GO" id="GO:0005886">
    <property type="term" value="C:plasma membrane"/>
    <property type="evidence" value="ECO:0007669"/>
    <property type="project" value="UniProtKB-SubCell"/>
</dbReference>
<dbReference type="PANTHER" id="PTHR23501">
    <property type="entry name" value="MAJOR FACILITATOR SUPERFAMILY"/>
    <property type="match status" value="1"/>
</dbReference>
<comment type="caution">
    <text evidence="7">The sequence shown here is derived from an EMBL/GenBank/DDBJ whole genome shotgun (WGS) entry which is preliminary data.</text>
</comment>
<evidence type="ECO:0000313" key="8">
    <source>
        <dbReference type="Proteomes" id="UP001165136"/>
    </source>
</evidence>
<evidence type="ECO:0000256" key="4">
    <source>
        <dbReference type="ARBA" id="ARBA00023136"/>
    </source>
</evidence>
<dbReference type="EMBL" id="BSTI01000021">
    <property type="protein sequence ID" value="GLY70183.1"/>
    <property type="molecule type" value="Genomic_DNA"/>
</dbReference>
<evidence type="ECO:0000313" key="7">
    <source>
        <dbReference type="EMBL" id="GLY70183.1"/>
    </source>
</evidence>
<proteinExistence type="predicted"/>
<dbReference type="InterPro" id="IPR020846">
    <property type="entry name" value="MFS_dom"/>
</dbReference>
<dbReference type="Pfam" id="PF07690">
    <property type="entry name" value="MFS_1"/>
    <property type="match status" value="1"/>
</dbReference>
<reference evidence="7" key="1">
    <citation type="submission" date="2023-03" db="EMBL/GenBank/DDBJ databases">
        <title>Amycolatopsis taiwanensis NBRC 103393.</title>
        <authorList>
            <person name="Ichikawa N."/>
            <person name="Sato H."/>
            <person name="Tonouchi N."/>
        </authorList>
    </citation>
    <scope>NUCLEOTIDE SEQUENCE</scope>
    <source>
        <strain evidence="7">NBRC 103393</strain>
    </source>
</reference>
<evidence type="ECO:0000256" key="3">
    <source>
        <dbReference type="ARBA" id="ARBA00022989"/>
    </source>
</evidence>
<dbReference type="GO" id="GO:0022857">
    <property type="term" value="F:transmembrane transporter activity"/>
    <property type="evidence" value="ECO:0007669"/>
    <property type="project" value="InterPro"/>
</dbReference>
<dbReference type="Gene3D" id="1.20.1720.10">
    <property type="entry name" value="Multidrug resistance protein D"/>
    <property type="match status" value="1"/>
</dbReference>